<evidence type="ECO:0000256" key="7">
    <source>
        <dbReference type="ARBA" id="ARBA00022692"/>
    </source>
</evidence>
<feature type="transmembrane region" description="Helical" evidence="10">
    <location>
        <begin position="156"/>
        <end position="173"/>
    </location>
</feature>
<dbReference type="PANTHER" id="PTHR36122:SF2">
    <property type="entry name" value="NICOTINAMIDE RIBOSIDE TRANSPORTER PNUC"/>
    <property type="match status" value="1"/>
</dbReference>
<comment type="function">
    <text evidence="1">Required for nicotinamide riboside transport across the inner membrane.</text>
</comment>
<evidence type="ECO:0000256" key="1">
    <source>
        <dbReference type="ARBA" id="ARBA00002672"/>
    </source>
</evidence>
<dbReference type="Pfam" id="PF04973">
    <property type="entry name" value="NMN_transporter"/>
    <property type="match status" value="1"/>
</dbReference>
<evidence type="ECO:0000256" key="3">
    <source>
        <dbReference type="ARBA" id="ARBA00006669"/>
    </source>
</evidence>
<organism evidence="11 12">
    <name type="scientific">Flavobacterium okayamense</name>
    <dbReference type="NCBI Taxonomy" id="2830782"/>
    <lineage>
        <taxon>Bacteria</taxon>
        <taxon>Pseudomonadati</taxon>
        <taxon>Bacteroidota</taxon>
        <taxon>Flavobacteriia</taxon>
        <taxon>Flavobacteriales</taxon>
        <taxon>Flavobacteriaceae</taxon>
        <taxon>Flavobacterium</taxon>
    </lineage>
</organism>
<proteinExistence type="inferred from homology"/>
<evidence type="ECO:0000256" key="5">
    <source>
        <dbReference type="ARBA" id="ARBA00022448"/>
    </source>
</evidence>
<sequence length="207" mass="24859">MWDFLFSQYKNYDTFSIWLEFIAVIFGLISVLFARVNNILVYPTGIISTLIFIYLLFQWSLIGDFIINIYYTIMSIYGWILWSKRKNEAFEFPVATMKTVDFKKSIILFTLTTVFVIIIYIYFDKFTSWTAYVDTFTTGLFFVGMWLMAQRKIENWIVWIIADLISIPLYFYKGYTLTSLQYLVFTIIAYFGYREWKTYLQKETLSK</sequence>
<evidence type="ECO:0000313" key="11">
    <source>
        <dbReference type="EMBL" id="BCY28091.1"/>
    </source>
</evidence>
<evidence type="ECO:0000256" key="8">
    <source>
        <dbReference type="ARBA" id="ARBA00022989"/>
    </source>
</evidence>
<keyword evidence="12" id="KW-1185">Reference proteome</keyword>
<protein>
    <recommendedName>
        <fullName evidence="4">Nicotinamide riboside transporter PnuC</fullName>
    </recommendedName>
</protein>
<feature type="transmembrane region" description="Helical" evidence="10">
    <location>
        <begin position="129"/>
        <end position="149"/>
    </location>
</feature>
<evidence type="ECO:0000313" key="12">
    <source>
        <dbReference type="Proteomes" id="UP000825258"/>
    </source>
</evidence>
<feature type="transmembrane region" description="Helical" evidence="10">
    <location>
        <begin position="65"/>
        <end position="82"/>
    </location>
</feature>
<feature type="transmembrane region" description="Helical" evidence="10">
    <location>
        <begin position="40"/>
        <end position="59"/>
    </location>
</feature>
<dbReference type="RefSeq" id="WP_221259687.1">
    <property type="nucleotide sequence ID" value="NZ_AP024749.1"/>
</dbReference>
<reference evidence="11 12" key="1">
    <citation type="submission" date="2021-06" db="EMBL/GenBank/DDBJ databases">
        <title>Whole genome sequences of Flavobacterium sp. KK2020170 and assembly.</title>
        <authorList>
            <person name="Kitahara K."/>
            <person name="Miyoshi S."/>
            <person name="Uesaka K."/>
        </authorList>
    </citation>
    <scope>NUCLEOTIDE SEQUENCE [LARGE SCALE GENOMIC DNA]</scope>
    <source>
        <strain evidence="11 12">KK2020170</strain>
    </source>
</reference>
<dbReference type="Proteomes" id="UP000825258">
    <property type="component" value="Chromosome"/>
</dbReference>
<keyword evidence="6" id="KW-1003">Cell membrane</keyword>
<evidence type="ECO:0000256" key="4">
    <source>
        <dbReference type="ARBA" id="ARBA00017522"/>
    </source>
</evidence>
<evidence type="ECO:0000256" key="10">
    <source>
        <dbReference type="SAM" id="Phobius"/>
    </source>
</evidence>
<dbReference type="PANTHER" id="PTHR36122">
    <property type="entry name" value="NICOTINAMIDE RIBOSIDE TRANSPORTER PNUC"/>
    <property type="match status" value="1"/>
</dbReference>
<dbReference type="EMBL" id="AP024749">
    <property type="protein sequence ID" value="BCY28091.1"/>
    <property type="molecule type" value="Genomic_DNA"/>
</dbReference>
<comment type="similarity">
    <text evidence="3">Belongs to the nicotinamide ribonucleoside (NR) uptake permease (TC 4.B.1) family.</text>
</comment>
<keyword evidence="5" id="KW-0813">Transport</keyword>
<evidence type="ECO:0000256" key="9">
    <source>
        <dbReference type="ARBA" id="ARBA00023136"/>
    </source>
</evidence>
<evidence type="ECO:0000256" key="6">
    <source>
        <dbReference type="ARBA" id="ARBA00022475"/>
    </source>
</evidence>
<feature type="transmembrane region" description="Helical" evidence="10">
    <location>
        <begin position="106"/>
        <end position="123"/>
    </location>
</feature>
<name>A0ABN6HZ75_9FLAO</name>
<comment type="subcellular location">
    <subcellularLocation>
        <location evidence="2">Cell membrane</location>
        <topology evidence="2">Multi-pass membrane protein</topology>
    </subcellularLocation>
</comment>
<keyword evidence="8 10" id="KW-1133">Transmembrane helix</keyword>
<dbReference type="InterPro" id="IPR006419">
    <property type="entry name" value="NMN_transpt_PnuC"/>
</dbReference>
<feature type="transmembrane region" description="Helical" evidence="10">
    <location>
        <begin position="15"/>
        <end position="33"/>
    </location>
</feature>
<gene>
    <name evidence="11" type="primary">pnuC</name>
    <name evidence="11" type="ORF">KK2020170_09590</name>
</gene>
<dbReference type="NCBIfam" id="TIGR01528">
    <property type="entry name" value="NMN_trans_PnuC"/>
    <property type="match status" value="1"/>
</dbReference>
<keyword evidence="7 10" id="KW-0812">Transmembrane</keyword>
<keyword evidence="9 10" id="KW-0472">Membrane</keyword>
<feature type="transmembrane region" description="Helical" evidence="10">
    <location>
        <begin position="179"/>
        <end position="196"/>
    </location>
</feature>
<accession>A0ABN6HZ75</accession>
<evidence type="ECO:0000256" key="2">
    <source>
        <dbReference type="ARBA" id="ARBA00004651"/>
    </source>
</evidence>